<dbReference type="WBParaSite" id="PTRK_0000283100.1">
    <property type="protein sequence ID" value="PTRK_0000283100.1"/>
    <property type="gene ID" value="PTRK_0000283100"/>
</dbReference>
<dbReference type="GO" id="GO:0016020">
    <property type="term" value="C:membrane"/>
    <property type="evidence" value="ECO:0007669"/>
    <property type="project" value="UniProtKB-SubCell"/>
</dbReference>
<feature type="transmembrane region" description="Helical" evidence="5">
    <location>
        <begin position="142"/>
        <end position="166"/>
    </location>
</feature>
<name>A0A0N4Z6M5_PARTI</name>
<keyword evidence="4 5" id="KW-0472">Membrane</keyword>
<dbReference type="PANTHER" id="PTHR46709">
    <property type="entry name" value="PROTEIN CBG23488-RELATED"/>
    <property type="match status" value="1"/>
</dbReference>
<evidence type="ECO:0000256" key="4">
    <source>
        <dbReference type="ARBA" id="ARBA00023136"/>
    </source>
</evidence>
<dbReference type="Proteomes" id="UP000038045">
    <property type="component" value="Unplaced"/>
</dbReference>
<keyword evidence="3 5" id="KW-1133">Transmembrane helix</keyword>
<dbReference type="PROSITE" id="PS50262">
    <property type="entry name" value="G_PROTEIN_RECEP_F1_2"/>
    <property type="match status" value="1"/>
</dbReference>
<evidence type="ECO:0000256" key="2">
    <source>
        <dbReference type="ARBA" id="ARBA00022692"/>
    </source>
</evidence>
<dbReference type="PANTHER" id="PTHR46709:SF14">
    <property type="entry name" value="G-PROTEIN COUPLED RECEPTORS FAMILY 1 PROFILE DOMAIN-CONTAINING PROTEIN"/>
    <property type="match status" value="1"/>
</dbReference>
<evidence type="ECO:0000256" key="1">
    <source>
        <dbReference type="ARBA" id="ARBA00004370"/>
    </source>
</evidence>
<dbReference type="SUPFAM" id="SSF81321">
    <property type="entry name" value="Family A G protein-coupled receptor-like"/>
    <property type="match status" value="1"/>
</dbReference>
<keyword evidence="2 5" id="KW-0812">Transmembrane</keyword>
<evidence type="ECO:0000256" key="3">
    <source>
        <dbReference type="ARBA" id="ARBA00022989"/>
    </source>
</evidence>
<reference evidence="8" key="1">
    <citation type="submission" date="2017-02" db="UniProtKB">
        <authorList>
            <consortium name="WormBaseParasite"/>
        </authorList>
    </citation>
    <scope>IDENTIFICATION</scope>
</reference>
<sequence length="413" mass="48260">MKKIQLKRNVLDNNFKLNFTNIESENKTSDWEYNMIIDNISISLDNFIERPTCGHTEEINLLRYIYTSFASIIAAIGLFLNILLLWIFIKKLYNKNGQSFFYPIFLAILDCLICVLFIFIFGIDVFAGFNKIEALFIIYHQYIIIVFILSKVTQLSIPYILILSIFERYASITQRWKESKILTIKIRSITLILCLTLCIVLKIPSMFSIVIEIYPKCTNSFRKLAVDISDFAKNSKWYPIYDFQIMCFIQQVIPFITILCLNLLIVKKLSRNSRRRMSEKIIESSCVEESLTSFAVSHLQVLHYQNDKKVEQKIGNAVYSTLAICFSYLICNGAHLVLTILERTNSSLLINKDDITKASLFYTTFGDLVSFLYMFTSAIRFLIYYKFNNKIKSEVRKLFYLKKSEPRILKHAL</sequence>
<organism evidence="7 8">
    <name type="scientific">Parastrongyloides trichosuri</name>
    <name type="common">Possum-specific nematode worm</name>
    <dbReference type="NCBI Taxonomy" id="131310"/>
    <lineage>
        <taxon>Eukaryota</taxon>
        <taxon>Metazoa</taxon>
        <taxon>Ecdysozoa</taxon>
        <taxon>Nematoda</taxon>
        <taxon>Chromadorea</taxon>
        <taxon>Rhabditida</taxon>
        <taxon>Tylenchina</taxon>
        <taxon>Panagrolaimomorpha</taxon>
        <taxon>Strongyloidoidea</taxon>
        <taxon>Strongyloididae</taxon>
        <taxon>Parastrongyloides</taxon>
    </lineage>
</organism>
<feature type="transmembrane region" description="Helical" evidence="5">
    <location>
        <begin position="361"/>
        <end position="383"/>
    </location>
</feature>
<dbReference type="InterPro" id="IPR017452">
    <property type="entry name" value="GPCR_Rhodpsn_7TM"/>
</dbReference>
<dbReference type="Gene3D" id="1.20.1070.10">
    <property type="entry name" value="Rhodopsin 7-helix transmembrane proteins"/>
    <property type="match status" value="1"/>
</dbReference>
<evidence type="ECO:0000313" key="8">
    <source>
        <dbReference type="WBParaSite" id="PTRK_0000283100.1"/>
    </source>
</evidence>
<feature type="transmembrane region" description="Helical" evidence="5">
    <location>
        <begin position="100"/>
        <end position="122"/>
    </location>
</feature>
<evidence type="ECO:0000256" key="5">
    <source>
        <dbReference type="SAM" id="Phobius"/>
    </source>
</evidence>
<feature type="transmembrane region" description="Helical" evidence="5">
    <location>
        <begin position="243"/>
        <end position="266"/>
    </location>
</feature>
<evidence type="ECO:0000313" key="7">
    <source>
        <dbReference type="Proteomes" id="UP000038045"/>
    </source>
</evidence>
<protein>
    <submittedName>
        <fullName evidence="8">G_PROTEIN_RECEP_F1_2 domain-containing protein</fullName>
    </submittedName>
</protein>
<accession>A0A0N4Z6M5</accession>
<proteinExistence type="predicted"/>
<feature type="transmembrane region" description="Helical" evidence="5">
    <location>
        <begin position="317"/>
        <end position="341"/>
    </location>
</feature>
<keyword evidence="7" id="KW-1185">Reference proteome</keyword>
<feature type="transmembrane region" description="Helical" evidence="5">
    <location>
        <begin position="64"/>
        <end position="88"/>
    </location>
</feature>
<feature type="domain" description="G-protein coupled receptors family 1 profile" evidence="6">
    <location>
        <begin position="80"/>
        <end position="384"/>
    </location>
</feature>
<comment type="subcellular location">
    <subcellularLocation>
        <location evidence="1">Membrane</location>
    </subcellularLocation>
</comment>
<dbReference type="AlphaFoldDB" id="A0A0N4Z6M5"/>
<feature type="transmembrane region" description="Helical" evidence="5">
    <location>
        <begin position="186"/>
        <end position="211"/>
    </location>
</feature>
<evidence type="ECO:0000259" key="6">
    <source>
        <dbReference type="PROSITE" id="PS50262"/>
    </source>
</evidence>